<dbReference type="Pfam" id="PF20152">
    <property type="entry name" value="DUF6534"/>
    <property type="match status" value="1"/>
</dbReference>
<dbReference type="OrthoDB" id="2738831at2759"/>
<dbReference type="STRING" id="27342.A0A0H2SD93"/>
<keyword evidence="3" id="KW-1185">Reference proteome</keyword>
<reference evidence="2 3" key="1">
    <citation type="submission" date="2015-04" db="EMBL/GenBank/DDBJ databases">
        <title>Complete genome sequence of Schizopora paradoxa KUC8140, a cosmopolitan wood degrader in East Asia.</title>
        <authorList>
            <consortium name="DOE Joint Genome Institute"/>
            <person name="Min B."/>
            <person name="Park H."/>
            <person name="Jang Y."/>
            <person name="Kim J.-J."/>
            <person name="Kim K.H."/>
            <person name="Pangilinan J."/>
            <person name="Lipzen A."/>
            <person name="Riley R."/>
            <person name="Grigoriev I.V."/>
            <person name="Spatafora J.W."/>
            <person name="Choi I.-G."/>
        </authorList>
    </citation>
    <scope>NUCLEOTIDE SEQUENCE [LARGE SCALE GENOMIC DNA]</scope>
    <source>
        <strain evidence="2 3">KUC8140</strain>
    </source>
</reference>
<dbReference type="InterPro" id="IPR045339">
    <property type="entry name" value="DUF6534"/>
</dbReference>
<feature type="domain" description="DUF6534" evidence="1">
    <location>
        <begin position="2"/>
        <end position="87"/>
    </location>
</feature>
<gene>
    <name evidence="2" type="ORF">SCHPADRAFT_898677</name>
</gene>
<sequence>MADLSIAAALCYHLAKSRGTHYIRTNSLVTSLMQYTIQTGLFAAFWSAGSILTFGIRPQTELPLIFYLPLSKVYVNALLASLNARESLREKSRFFMSTPHDICFENVIDIVAINRHSLSRRSAFETMREPGLSTEEVKDNKVIAIQVQVDSETTGTRDCAPDQTEMTQRTTITKPANPCGDPLNPPLDLVWVVLTPPLHSQFGPNVCALDDVTDAPCVFERAITVLQVVYAAKSWDDARCHDPLHPFLKRASMFVRCAKQTSDPFDDGGCECLSFWN</sequence>
<dbReference type="EMBL" id="KQ085885">
    <property type="protein sequence ID" value="KLO19733.1"/>
    <property type="molecule type" value="Genomic_DNA"/>
</dbReference>
<evidence type="ECO:0000313" key="2">
    <source>
        <dbReference type="EMBL" id="KLO19733.1"/>
    </source>
</evidence>
<dbReference type="PANTHER" id="PTHR40465:SF1">
    <property type="entry name" value="DUF6534 DOMAIN-CONTAINING PROTEIN"/>
    <property type="match status" value="1"/>
</dbReference>
<name>A0A0H2SD93_9AGAM</name>
<protein>
    <recommendedName>
        <fullName evidence="1">DUF6534 domain-containing protein</fullName>
    </recommendedName>
</protein>
<evidence type="ECO:0000259" key="1">
    <source>
        <dbReference type="Pfam" id="PF20152"/>
    </source>
</evidence>
<organism evidence="2 3">
    <name type="scientific">Schizopora paradoxa</name>
    <dbReference type="NCBI Taxonomy" id="27342"/>
    <lineage>
        <taxon>Eukaryota</taxon>
        <taxon>Fungi</taxon>
        <taxon>Dikarya</taxon>
        <taxon>Basidiomycota</taxon>
        <taxon>Agaricomycotina</taxon>
        <taxon>Agaricomycetes</taxon>
        <taxon>Hymenochaetales</taxon>
        <taxon>Schizoporaceae</taxon>
        <taxon>Schizopora</taxon>
    </lineage>
</organism>
<dbReference type="Proteomes" id="UP000053477">
    <property type="component" value="Unassembled WGS sequence"/>
</dbReference>
<dbReference type="AlphaFoldDB" id="A0A0H2SD93"/>
<accession>A0A0H2SD93</accession>
<evidence type="ECO:0000313" key="3">
    <source>
        <dbReference type="Proteomes" id="UP000053477"/>
    </source>
</evidence>
<dbReference type="PANTHER" id="PTHR40465">
    <property type="entry name" value="CHROMOSOME 1, WHOLE GENOME SHOTGUN SEQUENCE"/>
    <property type="match status" value="1"/>
</dbReference>
<dbReference type="InParanoid" id="A0A0H2SD93"/>
<proteinExistence type="predicted"/>